<dbReference type="InterPro" id="IPR006016">
    <property type="entry name" value="UspA"/>
</dbReference>
<name>A0ABY7DQ64_MYAAR</name>
<dbReference type="InterPro" id="IPR006015">
    <property type="entry name" value="Universal_stress_UspA"/>
</dbReference>
<gene>
    <name evidence="3" type="ORF">MAR_024220</name>
</gene>
<dbReference type="InterPro" id="IPR014729">
    <property type="entry name" value="Rossmann-like_a/b/a_fold"/>
</dbReference>
<dbReference type="EMBL" id="CP111014">
    <property type="protein sequence ID" value="WAQ99847.1"/>
    <property type="molecule type" value="Genomic_DNA"/>
</dbReference>
<dbReference type="Proteomes" id="UP001164746">
    <property type="component" value="Chromosome 3"/>
</dbReference>
<dbReference type="PANTHER" id="PTHR31964">
    <property type="entry name" value="ADENINE NUCLEOTIDE ALPHA HYDROLASES-LIKE SUPERFAMILY PROTEIN"/>
    <property type="match status" value="1"/>
</dbReference>
<dbReference type="PRINTS" id="PR01438">
    <property type="entry name" value="UNVRSLSTRESS"/>
</dbReference>
<proteinExistence type="predicted"/>
<keyword evidence="4" id="KW-1185">Reference proteome</keyword>
<evidence type="ECO:0000313" key="3">
    <source>
        <dbReference type="EMBL" id="WAQ99847.1"/>
    </source>
</evidence>
<feature type="region of interest" description="Disordered" evidence="1">
    <location>
        <begin position="132"/>
        <end position="156"/>
    </location>
</feature>
<dbReference type="PANTHER" id="PTHR31964:SF113">
    <property type="entry name" value="USPA DOMAIN-CONTAINING PROTEIN"/>
    <property type="match status" value="1"/>
</dbReference>
<dbReference type="SUPFAM" id="SSF52402">
    <property type="entry name" value="Adenine nucleotide alpha hydrolases-like"/>
    <property type="match status" value="1"/>
</dbReference>
<dbReference type="CDD" id="cd23659">
    <property type="entry name" value="USP_At3g01520-like"/>
    <property type="match status" value="1"/>
</dbReference>
<evidence type="ECO:0000313" key="4">
    <source>
        <dbReference type="Proteomes" id="UP001164746"/>
    </source>
</evidence>
<accession>A0ABY7DQ64</accession>
<feature type="domain" description="UspA" evidence="2">
    <location>
        <begin position="186"/>
        <end position="256"/>
    </location>
</feature>
<sequence>MSGFLSNLLGKVGLGGGHTSGQTVEQTAAPVIQTDTQMAEESPKKTGKNVLIAMDGSKHALYAFEWYAKNLYHPDDNVIMAHCAEPGVNIPPTTMMTGNTAMVDSLLEQHERNAKETLQTIDAAAGKHNVISSSGNAHDGLSQYGEDPDLRPRGSGVSSLLAGNPILIEGMLREGDGKLTRTFATIEAAAEKHNIKHVLERLHGPPGEAIVKAADSQNADMIVAGSRGFGTLRRTIMGSVSDYIVHHSKVPVMICKHDDEHVKLK</sequence>
<reference evidence="3" key="1">
    <citation type="submission" date="2022-11" db="EMBL/GenBank/DDBJ databases">
        <title>Centuries of genome instability and evolution in soft-shell clam transmissible cancer (bioRxiv).</title>
        <authorList>
            <person name="Hart S.F.M."/>
            <person name="Yonemitsu M.A."/>
            <person name="Giersch R.M."/>
            <person name="Beal B.F."/>
            <person name="Arriagada G."/>
            <person name="Davis B.W."/>
            <person name="Ostrander E.A."/>
            <person name="Goff S.P."/>
            <person name="Metzger M.J."/>
        </authorList>
    </citation>
    <scope>NUCLEOTIDE SEQUENCE</scope>
    <source>
        <strain evidence="3">MELC-2E11</strain>
        <tissue evidence="3">Siphon/mantle</tissue>
    </source>
</reference>
<evidence type="ECO:0000259" key="2">
    <source>
        <dbReference type="Pfam" id="PF00582"/>
    </source>
</evidence>
<dbReference type="Pfam" id="PF00582">
    <property type="entry name" value="Usp"/>
    <property type="match status" value="1"/>
</dbReference>
<organism evidence="3 4">
    <name type="scientific">Mya arenaria</name>
    <name type="common">Soft-shell clam</name>
    <dbReference type="NCBI Taxonomy" id="6604"/>
    <lineage>
        <taxon>Eukaryota</taxon>
        <taxon>Metazoa</taxon>
        <taxon>Spiralia</taxon>
        <taxon>Lophotrochozoa</taxon>
        <taxon>Mollusca</taxon>
        <taxon>Bivalvia</taxon>
        <taxon>Autobranchia</taxon>
        <taxon>Heteroconchia</taxon>
        <taxon>Euheterodonta</taxon>
        <taxon>Imparidentia</taxon>
        <taxon>Neoheterodontei</taxon>
        <taxon>Myida</taxon>
        <taxon>Myoidea</taxon>
        <taxon>Myidae</taxon>
        <taxon>Mya</taxon>
    </lineage>
</organism>
<dbReference type="Gene3D" id="3.40.50.620">
    <property type="entry name" value="HUPs"/>
    <property type="match status" value="2"/>
</dbReference>
<evidence type="ECO:0000256" key="1">
    <source>
        <dbReference type="SAM" id="MobiDB-lite"/>
    </source>
</evidence>
<protein>
    <submittedName>
        <fullName evidence="3">NHAX-like protein</fullName>
    </submittedName>
</protein>